<sequence length="660" mass="76017">MTKFFNLLILSLFCVLIKTQAQPAIPGTQPYGTVDKADLELTSCDFEKDANAEMLFEKGDLYFTGDLTSITEEIHKRIKIFNDNGKDEANIKIPYYSADRLEFITGIQAETINLVDGKIEITKLDKKLIYTKGLDKETSEISFTMPNVKPGSIIEYKYNWNTTFFVDFPDWYFQEKIPVRYNELSTSIPDVFYFRLIPHLHEPYVKIKSSTDARSLMDDGQSYQYVLNNETKAVANVHSLSDEPFMSSFKDNVESFRYQLVSIRPIGGFQKNFSETWAKVGGHLIDSEDFGGQLNRKLDGEEVIIAKAKTFKTDDEKIAYVFNEVKNTMKWNERDSWGTDDGTSRSWINKTGNSTEINLILYHLLKKTGVEVYPMVVSTRDHGKVDPFFTSLMQFNRGVVYVPVDSAKQYILDASGKYNMYNETPDNLLNSSGLYVDKQKNKYDIIRLKRITPVKEAILINAEIKPGGKLVGNAQLSCISYNRIDAINKYKTDGEKKYTEFLQNGDNALKITSLKMQNMEMDSLPLIQNIDFNADMAGSDENYIYLNSNLFTPFKLNPFLRENRLTNIDFAYPRTYSIIGMYKMPAGYKTDALPKNVSMEMPDKSFTFRRIVGEQEGTILIRYTISYNVAEYSKDHYPDMYEFFKKMYEMLNEQIVLKKA</sequence>
<dbReference type="Gene3D" id="2.60.40.3140">
    <property type="match status" value="1"/>
</dbReference>
<evidence type="ECO:0000256" key="1">
    <source>
        <dbReference type="SAM" id="SignalP"/>
    </source>
</evidence>
<evidence type="ECO:0000313" key="4">
    <source>
        <dbReference type="Proteomes" id="UP000539265"/>
    </source>
</evidence>
<dbReference type="RefSeq" id="WP_096356321.1">
    <property type="nucleotide sequence ID" value="NZ_AP017313.1"/>
</dbReference>
<feature type="domain" description="DUF3857" evidence="2">
    <location>
        <begin position="70"/>
        <end position="193"/>
    </location>
</feature>
<reference evidence="3" key="1">
    <citation type="submission" date="2020-08" db="EMBL/GenBank/DDBJ databases">
        <title>Genomic Encyclopedia of Type Strains, Phase III (KMG-III): the genomes of soil and plant-associated and newly described type strains.</title>
        <authorList>
            <person name="Whitman W."/>
        </authorList>
    </citation>
    <scope>NUCLEOTIDE SEQUENCE [LARGE SCALE GENOMIC DNA]</scope>
    <source>
        <strain evidence="3">CECT 8628</strain>
    </source>
</reference>
<name>A0A839SDS0_9SPHI</name>
<feature type="chain" id="PRO_5032486082" description="DUF3857 domain-containing protein" evidence="1">
    <location>
        <begin position="24"/>
        <end position="660"/>
    </location>
</feature>
<organism evidence="3 4">
    <name type="scientific">Mucilaginibacter gotjawali</name>
    <dbReference type="NCBI Taxonomy" id="1550579"/>
    <lineage>
        <taxon>Bacteria</taxon>
        <taxon>Pseudomonadati</taxon>
        <taxon>Bacteroidota</taxon>
        <taxon>Sphingobacteriia</taxon>
        <taxon>Sphingobacteriales</taxon>
        <taxon>Sphingobacteriaceae</taxon>
        <taxon>Mucilaginibacter</taxon>
    </lineage>
</organism>
<accession>A0A839SDS0</accession>
<dbReference type="Gene3D" id="2.60.120.1130">
    <property type="match status" value="1"/>
</dbReference>
<protein>
    <recommendedName>
        <fullName evidence="2">DUF3857 domain-containing protein</fullName>
    </recommendedName>
</protein>
<dbReference type="Proteomes" id="UP000539265">
    <property type="component" value="Unassembled WGS sequence"/>
</dbReference>
<gene>
    <name evidence="3" type="ORF">FHS11_001209</name>
</gene>
<comment type="caution">
    <text evidence="3">The sequence shown here is derived from an EMBL/GenBank/DDBJ whole genome shotgun (WGS) entry which is preliminary data.</text>
</comment>
<keyword evidence="4" id="KW-1185">Reference proteome</keyword>
<dbReference type="Gene3D" id="3.10.620.30">
    <property type="match status" value="1"/>
</dbReference>
<keyword evidence="1" id="KW-0732">Signal</keyword>
<dbReference type="EMBL" id="JACHWX010000002">
    <property type="protein sequence ID" value="MBB3054799.1"/>
    <property type="molecule type" value="Genomic_DNA"/>
</dbReference>
<dbReference type="InterPro" id="IPR024618">
    <property type="entry name" value="DUF3857"/>
</dbReference>
<dbReference type="AlphaFoldDB" id="A0A839SDS0"/>
<proteinExistence type="predicted"/>
<evidence type="ECO:0000259" key="2">
    <source>
        <dbReference type="Pfam" id="PF12969"/>
    </source>
</evidence>
<evidence type="ECO:0000313" key="3">
    <source>
        <dbReference type="EMBL" id="MBB3054799.1"/>
    </source>
</evidence>
<dbReference type="Pfam" id="PF12969">
    <property type="entry name" value="DUF3857"/>
    <property type="match status" value="1"/>
</dbReference>
<dbReference type="OrthoDB" id="98874at2"/>
<feature type="signal peptide" evidence="1">
    <location>
        <begin position="1"/>
        <end position="23"/>
    </location>
</feature>